<dbReference type="Proteomes" id="UP000054023">
    <property type="component" value="Unassembled WGS sequence"/>
</dbReference>
<dbReference type="AlphaFoldDB" id="A0A0W8IC44"/>
<reference evidence="2" key="1">
    <citation type="submission" date="2015-12" db="EMBL/GenBank/DDBJ databases">
        <authorList>
            <person name="Nair G.R."/>
            <person name="Kaur G."/>
            <person name="Mayilraj S."/>
        </authorList>
    </citation>
    <scope>NUCLEOTIDE SEQUENCE [LARGE SCALE GENOMIC DNA]</scope>
    <source>
        <strain evidence="2">CD08_7</strain>
    </source>
</reference>
<keyword evidence="2" id="KW-1185">Reference proteome</keyword>
<organism evidence="1 2">
    <name type="scientific">Nesterenkonia jeotgali</name>
    <dbReference type="NCBI Taxonomy" id="317018"/>
    <lineage>
        <taxon>Bacteria</taxon>
        <taxon>Bacillati</taxon>
        <taxon>Actinomycetota</taxon>
        <taxon>Actinomycetes</taxon>
        <taxon>Micrococcales</taxon>
        <taxon>Micrococcaceae</taxon>
        <taxon>Nesterenkonia</taxon>
    </lineage>
</organism>
<accession>A0A0W8IC44</accession>
<evidence type="ECO:0000313" key="1">
    <source>
        <dbReference type="EMBL" id="KUG57521.1"/>
    </source>
</evidence>
<name>A0A0W8IC44_9MICC</name>
<gene>
    <name evidence="1" type="ORF">AVL63_12795</name>
</gene>
<proteinExistence type="predicted"/>
<sequence>MIEGNVRAEYFLNSSRPDGEPMKMTAATSGGSKELLKLAKVGQELDRQLLRFGSAFDDYQNAQPDLELPTTEAMTDARESLRAELASALEVMRLIDSGVSVAATTPRGNFWTTPLTINQAFRLMEQAGPDSLGFRIQADSNYAKHIARAYRQHAAASSTCGRGNNCQTRTVTWPGRTRGPACWRHLTAEEREELTKLYDLAVEKRACEACQSSAGKPCDENAELKNIDGWFSPIRKFNKRSVHLIRLEASVA</sequence>
<comment type="caution">
    <text evidence="1">The sequence shown here is derived from an EMBL/GenBank/DDBJ whole genome shotgun (WGS) entry which is preliminary data.</text>
</comment>
<evidence type="ECO:0000313" key="2">
    <source>
        <dbReference type="Proteomes" id="UP000054023"/>
    </source>
</evidence>
<protein>
    <submittedName>
        <fullName evidence="1">Uncharacterized protein</fullName>
    </submittedName>
</protein>
<dbReference type="EMBL" id="LQBM01000005">
    <property type="protein sequence ID" value="KUG57521.1"/>
    <property type="molecule type" value="Genomic_DNA"/>
</dbReference>